<evidence type="ECO:0000256" key="1">
    <source>
        <dbReference type="ARBA" id="ARBA00004651"/>
    </source>
</evidence>
<evidence type="ECO:0000256" key="14">
    <source>
        <dbReference type="ARBA" id="ARBA00030532"/>
    </source>
</evidence>
<evidence type="ECO:0000256" key="7">
    <source>
        <dbReference type="ARBA" id="ARBA00023136"/>
    </source>
</evidence>
<keyword evidence="10" id="KW-0325">Glycoprotein</keyword>
<evidence type="ECO:0000256" key="16">
    <source>
        <dbReference type="SAM" id="Phobius"/>
    </source>
</evidence>
<comment type="similarity">
    <text evidence="12">Belongs to the chemokine-like receptor (CMKLR) family.</text>
</comment>
<dbReference type="PRINTS" id="PR00237">
    <property type="entry name" value="GPCRRHODOPSN"/>
</dbReference>
<dbReference type="EMBL" id="BAAFJT010000016">
    <property type="protein sequence ID" value="GAB0197068.1"/>
    <property type="molecule type" value="Genomic_DNA"/>
</dbReference>
<dbReference type="PANTHER" id="PTHR24225">
    <property type="entry name" value="CHEMOTACTIC RECEPTOR"/>
    <property type="match status" value="1"/>
</dbReference>
<feature type="domain" description="G-protein coupled receptors family 1 profile" evidence="17">
    <location>
        <begin position="159"/>
        <end position="410"/>
    </location>
</feature>
<dbReference type="InterPro" id="IPR000826">
    <property type="entry name" value="Formyl_rcpt-rel"/>
</dbReference>
<evidence type="ECO:0000313" key="18">
    <source>
        <dbReference type="EMBL" id="GAB0197068.1"/>
    </source>
</evidence>
<name>A0ABC9XH97_GRUJA</name>
<keyword evidence="7 16" id="KW-0472">Membrane</keyword>
<feature type="transmembrane region" description="Helical" evidence="16">
    <location>
        <begin position="353"/>
        <end position="370"/>
    </location>
</feature>
<evidence type="ECO:0000256" key="11">
    <source>
        <dbReference type="ARBA" id="ARBA00023224"/>
    </source>
</evidence>
<keyword evidence="8" id="KW-1015">Disulfide bond</keyword>
<keyword evidence="6 15" id="KW-0297">G-protein coupled receptor</keyword>
<keyword evidence="9 15" id="KW-0675">Receptor</keyword>
<dbReference type="SUPFAM" id="SSF81321">
    <property type="entry name" value="Family A G protein-coupled receptor-like"/>
    <property type="match status" value="1"/>
</dbReference>
<evidence type="ECO:0000256" key="4">
    <source>
        <dbReference type="ARBA" id="ARBA00022692"/>
    </source>
</evidence>
<sequence>MAREKSGMLRDGEDAVIPPEGAIISRELGGRDGARLFLQAQGGRGNTRLCLYRLLRSLHGEKHNLRIFRAMLKCSTKTRRETSPAGEPGTNQAVVCLQIMALSNLSYYLDDVDNYSDYPDYTSEDTSNVWTDQSHDPKDVARILSVIIYTVSCVLGILGNGLVIAIITLKMKKSVNAIWFLNLAVADFLFNIFLPINIAYTAMRYNWIFGTVMCKLNSFLLILNMYTSVLLLTTISFDRYVSVVFPVWSQNHRSTNLAYLVCLIIWTVGIIMSCPSLVFRDTAQARNSVICFSNFSLSRNKSYQALALMRHRTVNITRFLAGYILPITIITFCYIAIVFNLRRNRLAKSKKPFKIIVTIIVTFFLCWSPYHLLNLLETQPDAIPRSVFEISIPITTALAASNSCMNPVLYVFMGQDFKKFKVTILSRLVNALSEETGHSSIVHRSFSKMSSMTEKETTVL</sequence>
<keyword evidence="4 15" id="KW-0812">Transmembrane</keyword>
<comment type="similarity">
    <text evidence="15">Belongs to the G-protein coupled receptor 1 family.</text>
</comment>
<organism evidence="18 19">
    <name type="scientific">Grus japonensis</name>
    <name type="common">Japanese crane</name>
    <name type="synonym">Red-crowned crane</name>
    <dbReference type="NCBI Taxonomy" id="30415"/>
    <lineage>
        <taxon>Eukaryota</taxon>
        <taxon>Metazoa</taxon>
        <taxon>Chordata</taxon>
        <taxon>Craniata</taxon>
        <taxon>Vertebrata</taxon>
        <taxon>Euteleostomi</taxon>
        <taxon>Archelosauria</taxon>
        <taxon>Archosauria</taxon>
        <taxon>Dinosauria</taxon>
        <taxon>Saurischia</taxon>
        <taxon>Theropoda</taxon>
        <taxon>Coelurosauria</taxon>
        <taxon>Aves</taxon>
        <taxon>Neognathae</taxon>
        <taxon>Neoaves</taxon>
        <taxon>Gruiformes</taxon>
        <taxon>Gruidae</taxon>
        <taxon>Grus</taxon>
    </lineage>
</organism>
<keyword evidence="19" id="KW-1185">Reference proteome</keyword>
<dbReference type="GO" id="GO:0005886">
    <property type="term" value="C:plasma membrane"/>
    <property type="evidence" value="ECO:0007669"/>
    <property type="project" value="UniProtKB-SubCell"/>
</dbReference>
<dbReference type="Pfam" id="PF00001">
    <property type="entry name" value="7tm_1"/>
    <property type="match status" value="1"/>
</dbReference>
<feature type="transmembrane region" description="Helical" evidence="16">
    <location>
        <begin position="319"/>
        <end position="341"/>
    </location>
</feature>
<keyword evidence="2" id="KW-1003">Cell membrane</keyword>
<evidence type="ECO:0000313" key="19">
    <source>
        <dbReference type="Proteomes" id="UP001623348"/>
    </source>
</evidence>
<accession>A0ABC9XH97</accession>
<keyword evidence="5 16" id="KW-1133">Transmembrane helix</keyword>
<gene>
    <name evidence="18" type="ORF">GRJ2_002172100</name>
</gene>
<proteinExistence type="inferred from homology"/>
<dbReference type="GO" id="GO:0004930">
    <property type="term" value="F:G protein-coupled receptor activity"/>
    <property type="evidence" value="ECO:0007669"/>
    <property type="project" value="UniProtKB-KW"/>
</dbReference>
<dbReference type="PRINTS" id="PR01126">
    <property type="entry name" value="DEZORPHANR"/>
</dbReference>
<dbReference type="FunFam" id="1.20.1070.10:FF:000034">
    <property type="entry name" value="G-protein coupled receptor 1"/>
    <property type="match status" value="1"/>
</dbReference>
<protein>
    <recommendedName>
        <fullName evidence="13">Chemerin-like receptor 1</fullName>
    </recommendedName>
    <alternativeName>
        <fullName evidence="14">Chemokine-like receptor 1</fullName>
    </alternativeName>
</protein>
<evidence type="ECO:0000256" key="8">
    <source>
        <dbReference type="ARBA" id="ARBA00023157"/>
    </source>
</evidence>
<dbReference type="CDD" id="cd15116">
    <property type="entry name" value="7tmA_CMKLR1"/>
    <property type="match status" value="1"/>
</dbReference>
<dbReference type="Gene3D" id="1.20.1070.10">
    <property type="entry name" value="Rhodopsin 7-helix transmembrane proteins"/>
    <property type="match status" value="1"/>
</dbReference>
<evidence type="ECO:0000256" key="5">
    <source>
        <dbReference type="ARBA" id="ARBA00022989"/>
    </source>
</evidence>
<evidence type="ECO:0000256" key="10">
    <source>
        <dbReference type="ARBA" id="ARBA00023180"/>
    </source>
</evidence>
<evidence type="ECO:0000256" key="12">
    <source>
        <dbReference type="ARBA" id="ARBA00025736"/>
    </source>
</evidence>
<dbReference type="PROSITE" id="PS00237">
    <property type="entry name" value="G_PROTEIN_RECEP_F1_1"/>
    <property type="match status" value="1"/>
</dbReference>
<feature type="transmembrane region" description="Helical" evidence="16">
    <location>
        <begin position="143"/>
        <end position="167"/>
    </location>
</feature>
<comment type="subcellular location">
    <subcellularLocation>
        <location evidence="1">Cell membrane</location>
        <topology evidence="1">Multi-pass membrane protein</topology>
    </subcellularLocation>
</comment>
<dbReference type="AlphaFoldDB" id="A0ABC9XH97"/>
<reference evidence="18 19" key="1">
    <citation type="submission" date="2024-06" db="EMBL/GenBank/DDBJ databases">
        <title>The draft genome of Grus japonensis, version 3.</title>
        <authorList>
            <person name="Nabeshima K."/>
            <person name="Suzuki S."/>
            <person name="Onuma M."/>
        </authorList>
    </citation>
    <scope>NUCLEOTIDE SEQUENCE [LARGE SCALE GENOMIC DNA]</scope>
    <source>
        <strain evidence="18 19">451A</strain>
    </source>
</reference>
<dbReference type="PROSITE" id="PS50262">
    <property type="entry name" value="G_PROTEIN_RECEP_F1_2"/>
    <property type="match status" value="1"/>
</dbReference>
<feature type="transmembrane region" description="Helical" evidence="16">
    <location>
        <begin position="179"/>
        <end position="198"/>
    </location>
</feature>
<dbReference type="InterPro" id="IPR017452">
    <property type="entry name" value="GPCR_Rhodpsn_7TM"/>
</dbReference>
<dbReference type="PANTHER" id="PTHR24225:SF49">
    <property type="entry name" value="CHEMERIN-LIKE RECEPTOR 1"/>
    <property type="match status" value="1"/>
</dbReference>
<feature type="transmembrane region" description="Helical" evidence="16">
    <location>
        <begin position="218"/>
        <end position="237"/>
    </location>
</feature>
<evidence type="ECO:0000256" key="2">
    <source>
        <dbReference type="ARBA" id="ARBA00022475"/>
    </source>
</evidence>
<dbReference type="InterPro" id="IPR002258">
    <property type="entry name" value="CML1"/>
</dbReference>
<evidence type="ECO:0000256" key="13">
    <source>
        <dbReference type="ARBA" id="ARBA00026211"/>
    </source>
</evidence>
<evidence type="ECO:0000256" key="9">
    <source>
        <dbReference type="ARBA" id="ARBA00023170"/>
    </source>
</evidence>
<dbReference type="InterPro" id="IPR000276">
    <property type="entry name" value="GPCR_Rhodpsn"/>
</dbReference>
<evidence type="ECO:0000259" key="17">
    <source>
        <dbReference type="PROSITE" id="PS50262"/>
    </source>
</evidence>
<evidence type="ECO:0000256" key="6">
    <source>
        <dbReference type="ARBA" id="ARBA00023040"/>
    </source>
</evidence>
<comment type="caution">
    <text evidence="18">The sequence shown here is derived from an EMBL/GenBank/DDBJ whole genome shotgun (WGS) entry which is preliminary data.</text>
</comment>
<keyword evidence="3" id="KW-0597">Phosphoprotein</keyword>
<feature type="transmembrane region" description="Helical" evidence="16">
    <location>
        <begin position="257"/>
        <end position="279"/>
    </location>
</feature>
<evidence type="ECO:0000256" key="15">
    <source>
        <dbReference type="RuleBase" id="RU000688"/>
    </source>
</evidence>
<keyword evidence="11 15" id="KW-0807">Transducer</keyword>
<dbReference type="Proteomes" id="UP001623348">
    <property type="component" value="Unassembled WGS sequence"/>
</dbReference>
<evidence type="ECO:0000256" key="3">
    <source>
        <dbReference type="ARBA" id="ARBA00022553"/>
    </source>
</evidence>